<evidence type="ECO:0000313" key="2">
    <source>
        <dbReference type="Proteomes" id="UP001596096"/>
    </source>
</evidence>
<dbReference type="EMBL" id="JBHSNW010000054">
    <property type="protein sequence ID" value="MFC5822160.1"/>
    <property type="molecule type" value="Genomic_DNA"/>
</dbReference>
<keyword evidence="2" id="KW-1185">Reference proteome</keyword>
<proteinExistence type="predicted"/>
<evidence type="ECO:0000313" key="1">
    <source>
        <dbReference type="EMBL" id="MFC5822160.1"/>
    </source>
</evidence>
<reference evidence="2" key="1">
    <citation type="journal article" date="2019" name="Int. J. Syst. Evol. Microbiol.">
        <title>The Global Catalogue of Microorganisms (GCM) 10K type strain sequencing project: providing services to taxonomists for standard genome sequencing and annotation.</title>
        <authorList>
            <consortium name="The Broad Institute Genomics Platform"/>
            <consortium name="The Broad Institute Genome Sequencing Center for Infectious Disease"/>
            <person name="Wu L."/>
            <person name="Ma J."/>
        </authorList>
    </citation>
    <scope>NUCLEOTIDE SEQUENCE [LARGE SCALE GENOMIC DNA]</scope>
    <source>
        <strain evidence="2">CGMCC 4.7106</strain>
    </source>
</reference>
<organism evidence="1 2">
    <name type="scientific">Nonomuraea harbinensis</name>
    <dbReference type="NCBI Taxonomy" id="1286938"/>
    <lineage>
        <taxon>Bacteria</taxon>
        <taxon>Bacillati</taxon>
        <taxon>Actinomycetota</taxon>
        <taxon>Actinomycetes</taxon>
        <taxon>Streptosporangiales</taxon>
        <taxon>Streptosporangiaceae</taxon>
        <taxon>Nonomuraea</taxon>
    </lineage>
</organism>
<dbReference type="RefSeq" id="WP_219552585.1">
    <property type="nucleotide sequence ID" value="NZ_JAHKRN010000104.1"/>
</dbReference>
<gene>
    <name evidence="1" type="ORF">ACFPUY_44370</name>
</gene>
<accession>A0ABW1CBH8</accession>
<name>A0ABW1CBH8_9ACTN</name>
<comment type="caution">
    <text evidence="1">The sequence shown here is derived from an EMBL/GenBank/DDBJ whole genome shotgun (WGS) entry which is preliminary data.</text>
</comment>
<dbReference type="Proteomes" id="UP001596096">
    <property type="component" value="Unassembled WGS sequence"/>
</dbReference>
<sequence>MVIVEVVLETYDAVDFTAWPIAEPLSDRLLALSERMSLADVGTAMAVIFSYNNIPVTHAADLTEAHLQRHLAEAEGLSAPGGLRFRDTTTNVTVSPGCCFGLENWRDWWDVARGQESWLGHDPTPHITHVGHVIQLRQDDEDSLSIEITRGELSGLLATAQQHFSGFLGLAQQWAAVTTPELADLLISVLDRYFAITEAFSSSGGLETQ</sequence>
<protein>
    <submittedName>
        <fullName evidence="1">Uncharacterized protein</fullName>
    </submittedName>
</protein>